<feature type="compositionally biased region" description="Basic and acidic residues" evidence="2">
    <location>
        <begin position="506"/>
        <end position="516"/>
    </location>
</feature>
<sequence>MRPGPSLRLSVHDLRMSLVDNMSLDSADLAVEHMSDDDQIPSDLPDFAEQNTIDEEDDFETTSMVIMSDDAGQVYAPPARIAARFYRDPKSRQYKSSAASSRRNSLSSIQSHTSTRSLRRSSSCQSNYIAQHLRRASIMEARKARLADRAAHVEKVRLRAAMAKAAPRGDASASEERALAAQAARENHLAKVAAACAEEVQRAKQKAQEIKLRKLEEEKQARLDMEERMADADRRRAEYKRNLTSRKTRRASEQEKKLADVSEADDDTNPKVSEETAVLRIQRAWRMRQRSLIVKAYADFHLSLEGIRERSFEDVGTLLSGTGIIQATTRVLRLLALQENDNTPSPQATRTFLSAYLVIVHPASVFSKNGAQEQHLIAKARELIESFDSTLSIISRSSRLDIPTDRLQDLSQLYTTYISAFDAWRAQDSSALVETMVASFVELDAIWQTVKDDTQGAVAEDYRQGIRDNQVMLLSKIRKLAGPDRADFLIKKSIRESRRRRVKRRSPAEVRPRAAADVEDGEAEASGSLPIATETLSQGAAPSEAESQDDVRLNLARLFSPIPSNRVLTHELAIDKDFRISSSAHSDIRDAINRELCDGMRAGVEHGMGTPWTVAMAQEIRAKLVHIVKPGNSMHNLIVEALDTDLIYRQCEQGIFSYANFFSFMANILPKLCAPFRDAQVKILAEDLESNNGEDMGAMIEKLFRLLHFIDLLSLDYSNFLLMNAAPVLIRESAGYESRMFAADLASGKTTLASTNRWWRNASVNMLTEADRRDPEQVRNPADRPSIHHIYTRGLVDTTFGQGPININDVPETLTLDVERLSTIKQRALRVTTIGAILLVAKNMLKRDVRSSWKAEASRLWDLLSKESPSEATSEDTLASLSSRVFGVLENAHNLPPTTKTALQSATTRIITQASSQRFTDPVAKVLCSRLRSHVYSRVVAKTSSERVRAASGASEALASAGLPEFVTQVGEMVELLRKVAEVDWASHGVWYEQVASEANGAGDV</sequence>
<protein>
    <submittedName>
        <fullName evidence="3">Tcp11-domain-containing protein</fullName>
    </submittedName>
</protein>
<organism evidence="3 4">
    <name type="scientific">Aureobasidium melanogenum</name>
    <name type="common">Aureobasidium pullulans var. melanogenum</name>
    <dbReference type="NCBI Taxonomy" id="46634"/>
    <lineage>
        <taxon>Eukaryota</taxon>
        <taxon>Fungi</taxon>
        <taxon>Dikarya</taxon>
        <taxon>Ascomycota</taxon>
        <taxon>Pezizomycotina</taxon>
        <taxon>Dothideomycetes</taxon>
        <taxon>Dothideomycetidae</taxon>
        <taxon>Dothideales</taxon>
        <taxon>Saccotheciaceae</taxon>
        <taxon>Aureobasidium</taxon>
    </lineage>
</organism>
<feature type="compositionally biased region" description="Low complexity" evidence="2">
    <location>
        <begin position="96"/>
        <end position="124"/>
    </location>
</feature>
<dbReference type="EMBL" id="JAHFXS010002395">
    <property type="protein sequence ID" value="KAG9972483.1"/>
    <property type="molecule type" value="Genomic_DNA"/>
</dbReference>
<keyword evidence="4" id="KW-1185">Reference proteome</keyword>
<dbReference type="AlphaFoldDB" id="A0A9P8JNG0"/>
<evidence type="ECO:0000313" key="3">
    <source>
        <dbReference type="EMBL" id="KAG9972483.1"/>
    </source>
</evidence>
<dbReference type="Pfam" id="PF05794">
    <property type="entry name" value="Tcp11"/>
    <property type="match status" value="1"/>
</dbReference>
<evidence type="ECO:0000313" key="4">
    <source>
        <dbReference type="Proteomes" id="UP000729357"/>
    </source>
</evidence>
<evidence type="ECO:0000256" key="2">
    <source>
        <dbReference type="SAM" id="MobiDB-lite"/>
    </source>
</evidence>
<feature type="compositionally biased region" description="Basic and acidic residues" evidence="2">
    <location>
        <begin position="250"/>
        <end position="260"/>
    </location>
</feature>
<dbReference type="Proteomes" id="UP000729357">
    <property type="component" value="Unassembled WGS sequence"/>
</dbReference>
<dbReference type="GO" id="GO:0010737">
    <property type="term" value="P:protein kinase A signaling"/>
    <property type="evidence" value="ECO:0007669"/>
    <property type="project" value="TreeGrafter"/>
</dbReference>
<proteinExistence type="inferred from homology"/>
<reference evidence="3" key="2">
    <citation type="submission" date="2021-08" db="EMBL/GenBank/DDBJ databases">
        <authorList>
            <person name="Gostincar C."/>
            <person name="Sun X."/>
            <person name="Song Z."/>
            <person name="Gunde-Cimerman N."/>
        </authorList>
    </citation>
    <scope>NUCLEOTIDE SEQUENCE</scope>
    <source>
        <strain evidence="3">EXF-9298</strain>
    </source>
</reference>
<reference evidence="3" key="1">
    <citation type="journal article" date="2021" name="J Fungi (Basel)">
        <title>Virulence traits and population genomics of the black yeast Aureobasidium melanogenum.</title>
        <authorList>
            <person name="Cernosa A."/>
            <person name="Sun X."/>
            <person name="Gostincar C."/>
            <person name="Fang C."/>
            <person name="Gunde-Cimerman N."/>
            <person name="Song Z."/>
        </authorList>
    </citation>
    <scope>NUCLEOTIDE SEQUENCE</scope>
    <source>
        <strain evidence="3">EXF-9298</strain>
    </source>
</reference>
<dbReference type="InterPro" id="IPR008862">
    <property type="entry name" value="Tcp11"/>
</dbReference>
<accession>A0A9P8JNG0</accession>
<dbReference type="PANTHER" id="PTHR12832">
    <property type="entry name" value="TESTIS-SPECIFIC PROTEIN PBS13 T-COMPLEX 11"/>
    <property type="match status" value="1"/>
</dbReference>
<dbReference type="PANTHER" id="PTHR12832:SF18">
    <property type="entry name" value="IQ CALMODULIN-BINDING MOTIF DOMAIN PROTEIN (AFU_ORTHOLOGUE AFUA_1G08920)"/>
    <property type="match status" value="1"/>
</dbReference>
<feature type="non-terminal residue" evidence="3">
    <location>
        <position position="1005"/>
    </location>
</feature>
<evidence type="ECO:0000256" key="1">
    <source>
        <dbReference type="ARBA" id="ARBA00010954"/>
    </source>
</evidence>
<comment type="caution">
    <text evidence="3">The sequence shown here is derived from an EMBL/GenBank/DDBJ whole genome shotgun (WGS) entry which is preliminary data.</text>
</comment>
<name>A0A9P8JNG0_AURME</name>
<feature type="region of interest" description="Disordered" evidence="2">
    <location>
        <begin position="92"/>
        <end position="124"/>
    </location>
</feature>
<feature type="region of interest" description="Disordered" evidence="2">
    <location>
        <begin position="226"/>
        <end position="270"/>
    </location>
</feature>
<gene>
    <name evidence="3" type="ORF">KCU98_g13219</name>
</gene>
<feature type="region of interest" description="Disordered" evidence="2">
    <location>
        <begin position="500"/>
        <end position="530"/>
    </location>
</feature>
<comment type="similarity">
    <text evidence="1">Belongs to the TCP11 family.</text>
</comment>
<feature type="compositionally biased region" description="Basic and acidic residues" evidence="2">
    <location>
        <begin position="226"/>
        <end position="241"/>
    </location>
</feature>